<dbReference type="SUPFAM" id="SSF52313">
    <property type="entry name" value="Ribosomal protein S2"/>
    <property type="match status" value="1"/>
</dbReference>
<sequence>MNITVKDLLDAGVHFGHQTRRWNPKSKPYVYDHRHGISIINLEKTYALLEKAANFAEETVASGKDILFVGTKRQAQEILREAATTVNMPFCVSRWLGGALTNFQTVERSLGKYKRYLAMEADGSLQKLPGKEIAAIRREMSRMHRNFEGMIDLKKRPAVLLVIDTRTEEIAVAEARRLKIPVIALVDTNSDPSLVDYPIPGNDDAAKAIRLVVEVLLESIQNGLARRAEPIAQQKDISNFVRQDFVESEAEVTISPDILAEQEQAEKTRAAERAAEAESQAEEAPATPAEEAAPTEAEAPAAEATKES</sequence>
<keyword evidence="3 5" id="KW-0687">Ribonucleoprotein</keyword>
<dbReference type="GO" id="GO:0022627">
    <property type="term" value="C:cytosolic small ribosomal subunit"/>
    <property type="evidence" value="ECO:0007669"/>
    <property type="project" value="TreeGrafter"/>
</dbReference>
<dbReference type="InterPro" id="IPR018130">
    <property type="entry name" value="Ribosomal_uS2_CS"/>
</dbReference>
<evidence type="ECO:0000256" key="5">
    <source>
        <dbReference type="HAMAP-Rule" id="MF_00291"/>
    </source>
</evidence>
<evidence type="ECO:0000256" key="6">
    <source>
        <dbReference type="RuleBase" id="RU003631"/>
    </source>
</evidence>
<dbReference type="Gene3D" id="1.10.287.610">
    <property type="entry name" value="Helix hairpin bin"/>
    <property type="match status" value="1"/>
</dbReference>
<feature type="compositionally biased region" description="Low complexity" evidence="7">
    <location>
        <begin position="282"/>
        <end position="308"/>
    </location>
</feature>
<proteinExistence type="inferred from homology"/>
<dbReference type="InterPro" id="IPR005706">
    <property type="entry name" value="Ribosomal_uS2_bac/mit/plastid"/>
</dbReference>
<dbReference type="GO" id="GO:0003735">
    <property type="term" value="F:structural constituent of ribosome"/>
    <property type="evidence" value="ECO:0007669"/>
    <property type="project" value="InterPro"/>
</dbReference>
<gene>
    <name evidence="5 8" type="primary">rpsB</name>
    <name evidence="8" type="ORF">RZN69_19575</name>
</gene>
<dbReference type="Proteomes" id="UP001304300">
    <property type="component" value="Chromosome"/>
</dbReference>
<dbReference type="InterPro" id="IPR001865">
    <property type="entry name" value="Ribosomal_uS2"/>
</dbReference>
<evidence type="ECO:0000256" key="4">
    <source>
        <dbReference type="ARBA" id="ARBA00035256"/>
    </source>
</evidence>
<dbReference type="Gene3D" id="3.40.50.10490">
    <property type="entry name" value="Glucose-6-phosphate isomerase like protein, domain 1"/>
    <property type="match status" value="1"/>
</dbReference>
<evidence type="ECO:0000313" key="9">
    <source>
        <dbReference type="Proteomes" id="UP001304300"/>
    </source>
</evidence>
<dbReference type="Pfam" id="PF00318">
    <property type="entry name" value="Ribosomal_S2"/>
    <property type="match status" value="1"/>
</dbReference>
<dbReference type="NCBIfam" id="TIGR01011">
    <property type="entry name" value="rpsB_bact"/>
    <property type="match status" value="1"/>
</dbReference>
<dbReference type="CDD" id="cd01425">
    <property type="entry name" value="RPS2"/>
    <property type="match status" value="1"/>
</dbReference>
<name>A0AAQ3QVF5_9BACT</name>
<dbReference type="KEGG" id="puo:RZN69_19575"/>
<accession>A0AAQ3QVF5</accession>
<dbReference type="HAMAP" id="MF_00291_B">
    <property type="entry name" value="Ribosomal_uS2_B"/>
    <property type="match status" value="1"/>
</dbReference>
<comment type="similarity">
    <text evidence="1 5 6">Belongs to the universal ribosomal protein uS2 family.</text>
</comment>
<evidence type="ECO:0000256" key="1">
    <source>
        <dbReference type="ARBA" id="ARBA00006242"/>
    </source>
</evidence>
<feature type="region of interest" description="Disordered" evidence="7">
    <location>
        <begin position="256"/>
        <end position="308"/>
    </location>
</feature>
<dbReference type="PROSITE" id="PS00963">
    <property type="entry name" value="RIBOSOMAL_S2_2"/>
    <property type="match status" value="1"/>
</dbReference>
<dbReference type="InterPro" id="IPR023591">
    <property type="entry name" value="Ribosomal_uS2_flav_dom_sf"/>
</dbReference>
<reference evidence="8 9" key="1">
    <citation type="submission" date="2023-10" db="EMBL/GenBank/DDBJ databases">
        <title>Rubellicoccus peritrichatus gen. nov., sp. nov., isolated from an algae of coral reef tank.</title>
        <authorList>
            <person name="Luo J."/>
        </authorList>
    </citation>
    <scope>NUCLEOTIDE SEQUENCE [LARGE SCALE GENOMIC DNA]</scope>
    <source>
        <strain evidence="8 9">CR14</strain>
    </source>
</reference>
<dbReference type="PANTHER" id="PTHR12534:SF0">
    <property type="entry name" value="SMALL RIBOSOMAL SUBUNIT PROTEIN US2M"/>
    <property type="match status" value="1"/>
</dbReference>
<dbReference type="AlphaFoldDB" id="A0AAQ3QVF5"/>
<feature type="compositionally biased region" description="Basic and acidic residues" evidence="7">
    <location>
        <begin position="264"/>
        <end position="276"/>
    </location>
</feature>
<organism evidence="8 9">
    <name type="scientific">Rubellicoccus peritrichatus</name>
    <dbReference type="NCBI Taxonomy" id="3080537"/>
    <lineage>
        <taxon>Bacteria</taxon>
        <taxon>Pseudomonadati</taxon>
        <taxon>Verrucomicrobiota</taxon>
        <taxon>Opitutia</taxon>
        <taxon>Puniceicoccales</taxon>
        <taxon>Cerasicoccaceae</taxon>
        <taxon>Rubellicoccus</taxon>
    </lineage>
</organism>
<evidence type="ECO:0000256" key="3">
    <source>
        <dbReference type="ARBA" id="ARBA00023274"/>
    </source>
</evidence>
<dbReference type="RefSeq" id="WP_317833045.1">
    <property type="nucleotide sequence ID" value="NZ_CP136920.1"/>
</dbReference>
<protein>
    <recommendedName>
        <fullName evidence="4 5">Small ribosomal subunit protein uS2</fullName>
    </recommendedName>
</protein>
<dbReference type="PRINTS" id="PR00395">
    <property type="entry name" value="RIBOSOMALS2"/>
</dbReference>
<evidence type="ECO:0000313" key="8">
    <source>
        <dbReference type="EMBL" id="WOO40830.1"/>
    </source>
</evidence>
<evidence type="ECO:0000256" key="7">
    <source>
        <dbReference type="SAM" id="MobiDB-lite"/>
    </source>
</evidence>
<dbReference type="EMBL" id="CP136920">
    <property type="protein sequence ID" value="WOO40830.1"/>
    <property type="molecule type" value="Genomic_DNA"/>
</dbReference>
<dbReference type="GO" id="GO:0006412">
    <property type="term" value="P:translation"/>
    <property type="evidence" value="ECO:0007669"/>
    <property type="project" value="UniProtKB-UniRule"/>
</dbReference>
<evidence type="ECO:0000256" key="2">
    <source>
        <dbReference type="ARBA" id="ARBA00022980"/>
    </source>
</evidence>
<keyword evidence="2 5" id="KW-0689">Ribosomal protein</keyword>
<keyword evidence="9" id="KW-1185">Reference proteome</keyword>
<dbReference type="PANTHER" id="PTHR12534">
    <property type="entry name" value="30S RIBOSOMAL PROTEIN S2 PROKARYOTIC AND ORGANELLAR"/>
    <property type="match status" value="1"/>
</dbReference>
<dbReference type="PROSITE" id="PS00962">
    <property type="entry name" value="RIBOSOMAL_S2_1"/>
    <property type="match status" value="1"/>
</dbReference>